<evidence type="ECO:0000313" key="2">
    <source>
        <dbReference type="EMBL" id="SFI81407.1"/>
    </source>
</evidence>
<gene>
    <name evidence="2" type="ORF">SAMN04487775_106133</name>
</gene>
<keyword evidence="3" id="KW-1185">Reference proteome</keyword>
<keyword evidence="1" id="KW-0472">Membrane</keyword>
<sequence length="913" mass="101470">MDDNKTVNVKTKKKLPLGVKLLLLPFDIVLVLLLVVLLWFAFCFFDRVKPVEALPPDYAVYLRTDSVWDTVEPLLDLDATLIAMTSPEFKDYRDTFLEIKQSKLRNNFFVKTALKRRVDAAVYGYEDDGKLSALCVLDAGIISGAVRLVPYIIPHVKAAAEQIEISVNNHGTFYQLGEAGCFVIKKNLVIFSTSRNLLEQAMTYSNGDLYQKEELEVFKKKLRDPLRILADGRNVLKLVAQMPVSEEDKKNNTPSMLKNYLEMIVPYLSEEEYTSVNFGISESDLNLTISVPMGITVDYVSVDNESPVLNLLEKESQVPSLLPKFADDVQYYTLISAGSLSELRDATVKILPDSKKFLATWNKSDTVSKIVFNTSLDELLFSWTGSEFAIFGIEGKSEPVFALSISDEAKRRQIFDRVFASYIVQSNDSLLVDGVRLPSINMPSFVLSVLQELNINVPHPYYLIKDDFIFLSESPENLVAINSDAKSTKKLSGSENWMKVSSKHSPYSTLSLYYNLERSVPFFIKGNSTMSKILALYNAGRFDLRIKDSMLTVQLQASALELESSQHIPGFPIELENKSNSELIKSNAKKSKTIYWVENGISVNSLDCGKFEKQTFELPEVQYIVAADEATIKANGGEIWAVTKTGVVYLLNSKLEVLNGYPVLSGLSMTCAPFIYKDSLVLIGNDGVMCFVSPNGEIKNLETDVESEIKSTPTVNGDILAFYEKGFFGGIHIYKNLEPVTTEGPFEMEGIAYGSPCVFTAGGKQYTAMITQAGVLYVYDFAGNLMQPFPVTLPGVFFMNVEMADGYLFALSSEGALFRVGLDGKSLRVKIPYFTAKTGHITVCDYDGQTGQEIFVSGDGNSIYGFNSAMEMLPQFPVSGYGKPLFQDLNGDGKNDCLAITFDNKISAANVLR</sequence>
<evidence type="ECO:0000256" key="1">
    <source>
        <dbReference type="SAM" id="Phobius"/>
    </source>
</evidence>
<dbReference type="EMBL" id="FORI01000006">
    <property type="protein sequence ID" value="SFI81407.1"/>
    <property type="molecule type" value="Genomic_DNA"/>
</dbReference>
<dbReference type="RefSeq" id="WP_074931896.1">
    <property type="nucleotide sequence ID" value="NZ_FORI01000006.1"/>
</dbReference>
<dbReference type="SUPFAM" id="SSF101898">
    <property type="entry name" value="NHL repeat"/>
    <property type="match status" value="1"/>
</dbReference>
<feature type="transmembrane region" description="Helical" evidence="1">
    <location>
        <begin position="21"/>
        <end position="42"/>
    </location>
</feature>
<keyword evidence="1" id="KW-1133">Transmembrane helix</keyword>
<dbReference type="OrthoDB" id="354379at2"/>
<accession>A0A1I3L9J6</accession>
<name>A0A1I3L9J6_9SPIR</name>
<evidence type="ECO:0000313" key="3">
    <source>
        <dbReference type="Proteomes" id="UP000182737"/>
    </source>
</evidence>
<organism evidence="2 3">
    <name type="scientific">Treponema bryantii</name>
    <dbReference type="NCBI Taxonomy" id="163"/>
    <lineage>
        <taxon>Bacteria</taxon>
        <taxon>Pseudomonadati</taxon>
        <taxon>Spirochaetota</taxon>
        <taxon>Spirochaetia</taxon>
        <taxon>Spirochaetales</taxon>
        <taxon>Treponemataceae</taxon>
        <taxon>Treponema</taxon>
    </lineage>
</organism>
<dbReference type="Proteomes" id="UP000182737">
    <property type="component" value="Unassembled WGS sequence"/>
</dbReference>
<protein>
    <submittedName>
        <fullName evidence="2">Uncharacterized protein</fullName>
    </submittedName>
</protein>
<proteinExistence type="predicted"/>
<reference evidence="3" key="1">
    <citation type="submission" date="2016-10" db="EMBL/GenBank/DDBJ databases">
        <authorList>
            <person name="Varghese N."/>
            <person name="Submissions S."/>
        </authorList>
    </citation>
    <scope>NUCLEOTIDE SEQUENCE [LARGE SCALE GENOMIC DNA]</scope>
    <source>
        <strain evidence="3">XBD1002</strain>
    </source>
</reference>
<dbReference type="AlphaFoldDB" id="A0A1I3L9J6"/>
<keyword evidence="1" id="KW-0812">Transmembrane</keyword>